<reference evidence="1 2" key="1">
    <citation type="submission" date="2019-06" db="EMBL/GenBank/DDBJ databases">
        <title>Sequencing the genomes of 1000 actinobacteria strains.</title>
        <authorList>
            <person name="Klenk H.-P."/>
        </authorList>
    </citation>
    <scope>NUCLEOTIDE SEQUENCE [LARGE SCALE GENOMIC DNA]</scope>
    <source>
        <strain evidence="1 2">DSM 45679</strain>
    </source>
</reference>
<proteinExistence type="predicted"/>
<dbReference type="Proteomes" id="UP000320876">
    <property type="component" value="Unassembled WGS sequence"/>
</dbReference>
<dbReference type="EMBL" id="VFML01000001">
    <property type="protein sequence ID" value="TQJ03455.1"/>
    <property type="molecule type" value="Genomic_DNA"/>
</dbReference>
<comment type="caution">
    <text evidence="1">The sequence shown here is derived from an EMBL/GenBank/DDBJ whole genome shotgun (WGS) entry which is preliminary data.</text>
</comment>
<accession>A0A542DKJ6</accession>
<sequence>MVGPYLPPGVVSEVFVYASGRREQVYRAPLPSEGPEGFVDGAGRRGLVCMYGYFVFEWVEGARTVCVSHGRLRGARMLLWRDVSIDVEWSAAGLTAFAQRWVREHLAKFMLPGEGVDDARA</sequence>
<gene>
    <name evidence="1" type="ORF">FB471_3215</name>
</gene>
<dbReference type="AlphaFoldDB" id="A0A542DKJ6"/>
<keyword evidence="2" id="KW-1185">Reference proteome</keyword>
<evidence type="ECO:0000313" key="2">
    <source>
        <dbReference type="Proteomes" id="UP000320876"/>
    </source>
</evidence>
<protein>
    <submittedName>
        <fullName evidence="1">Uncharacterized protein</fullName>
    </submittedName>
</protein>
<organism evidence="1 2">
    <name type="scientific">Amycolatopsis cihanbeyliensis</name>
    <dbReference type="NCBI Taxonomy" id="1128664"/>
    <lineage>
        <taxon>Bacteria</taxon>
        <taxon>Bacillati</taxon>
        <taxon>Actinomycetota</taxon>
        <taxon>Actinomycetes</taxon>
        <taxon>Pseudonocardiales</taxon>
        <taxon>Pseudonocardiaceae</taxon>
        <taxon>Amycolatopsis</taxon>
    </lineage>
</organism>
<name>A0A542DKJ6_AMYCI</name>
<evidence type="ECO:0000313" key="1">
    <source>
        <dbReference type="EMBL" id="TQJ03455.1"/>
    </source>
</evidence>